<evidence type="ECO:0000313" key="2">
    <source>
        <dbReference type="Proteomes" id="UP000823388"/>
    </source>
</evidence>
<dbReference type="EMBL" id="CM029042">
    <property type="protein sequence ID" value="KAG2621399.1"/>
    <property type="molecule type" value="Genomic_DNA"/>
</dbReference>
<accession>A0A8T0ULL9</accession>
<proteinExistence type="predicted"/>
<sequence length="81" mass="9245">MLDKKQTENENSCCSIHKYEDMISLTSLEVHVILDSLHIWELTRTVNLIANKPDVVVWKWTADNNFSTASAYACIYVPANT</sequence>
<reference evidence="1" key="1">
    <citation type="submission" date="2020-05" db="EMBL/GenBank/DDBJ databases">
        <title>WGS assembly of Panicum virgatum.</title>
        <authorList>
            <person name="Lovell J.T."/>
            <person name="Jenkins J."/>
            <person name="Shu S."/>
            <person name="Juenger T.E."/>
            <person name="Schmutz J."/>
        </authorList>
    </citation>
    <scope>NUCLEOTIDE SEQUENCE</scope>
    <source>
        <strain evidence="1">AP13</strain>
    </source>
</reference>
<organism evidence="1 2">
    <name type="scientific">Panicum virgatum</name>
    <name type="common">Blackwell switchgrass</name>
    <dbReference type="NCBI Taxonomy" id="38727"/>
    <lineage>
        <taxon>Eukaryota</taxon>
        <taxon>Viridiplantae</taxon>
        <taxon>Streptophyta</taxon>
        <taxon>Embryophyta</taxon>
        <taxon>Tracheophyta</taxon>
        <taxon>Spermatophyta</taxon>
        <taxon>Magnoliopsida</taxon>
        <taxon>Liliopsida</taxon>
        <taxon>Poales</taxon>
        <taxon>Poaceae</taxon>
        <taxon>PACMAD clade</taxon>
        <taxon>Panicoideae</taxon>
        <taxon>Panicodae</taxon>
        <taxon>Paniceae</taxon>
        <taxon>Panicinae</taxon>
        <taxon>Panicum</taxon>
        <taxon>Panicum sect. Hiantes</taxon>
    </lineage>
</organism>
<gene>
    <name evidence="1" type="ORF">PVAP13_3NG251363</name>
</gene>
<dbReference type="Proteomes" id="UP000823388">
    <property type="component" value="Chromosome 3N"/>
</dbReference>
<dbReference type="AlphaFoldDB" id="A0A8T0ULL9"/>
<comment type="caution">
    <text evidence="1">The sequence shown here is derived from an EMBL/GenBank/DDBJ whole genome shotgun (WGS) entry which is preliminary data.</text>
</comment>
<dbReference type="EMBL" id="CM029042">
    <property type="protein sequence ID" value="KAG2621398.1"/>
    <property type="molecule type" value="Genomic_DNA"/>
</dbReference>
<keyword evidence="2" id="KW-1185">Reference proteome</keyword>
<protein>
    <submittedName>
        <fullName evidence="1">Uncharacterized protein</fullName>
    </submittedName>
</protein>
<evidence type="ECO:0000313" key="1">
    <source>
        <dbReference type="EMBL" id="KAG2621399.1"/>
    </source>
</evidence>
<name>A0A8T0ULL9_PANVG</name>